<dbReference type="OrthoDB" id="6429686at2759"/>
<proteinExistence type="predicted"/>
<evidence type="ECO:0000259" key="2">
    <source>
        <dbReference type="PROSITE" id="PS50994"/>
    </source>
</evidence>
<dbReference type="SUPFAM" id="SSF53098">
    <property type="entry name" value="Ribonuclease H-like"/>
    <property type="match status" value="1"/>
</dbReference>
<dbReference type="GO" id="GO:0003676">
    <property type="term" value="F:nucleic acid binding"/>
    <property type="evidence" value="ECO:0007669"/>
    <property type="project" value="InterPro"/>
</dbReference>
<dbReference type="Proteomes" id="UP000886998">
    <property type="component" value="Unassembled WGS sequence"/>
</dbReference>
<dbReference type="PROSITE" id="PS50994">
    <property type="entry name" value="INTEGRASE"/>
    <property type="match status" value="1"/>
</dbReference>
<organism evidence="3 4">
    <name type="scientific">Trichonephila inaurata madagascariensis</name>
    <dbReference type="NCBI Taxonomy" id="2747483"/>
    <lineage>
        <taxon>Eukaryota</taxon>
        <taxon>Metazoa</taxon>
        <taxon>Ecdysozoa</taxon>
        <taxon>Arthropoda</taxon>
        <taxon>Chelicerata</taxon>
        <taxon>Arachnida</taxon>
        <taxon>Araneae</taxon>
        <taxon>Araneomorphae</taxon>
        <taxon>Entelegynae</taxon>
        <taxon>Araneoidea</taxon>
        <taxon>Nephilidae</taxon>
        <taxon>Trichonephila</taxon>
        <taxon>Trichonephila inaurata</taxon>
    </lineage>
</organism>
<feature type="region of interest" description="Disordered" evidence="1">
    <location>
        <begin position="87"/>
        <end position="135"/>
    </location>
</feature>
<dbReference type="InterPro" id="IPR036397">
    <property type="entry name" value="RNaseH_sf"/>
</dbReference>
<gene>
    <name evidence="3" type="ORF">TNIN_321591</name>
</gene>
<accession>A0A8X6WN76</accession>
<reference evidence="3" key="1">
    <citation type="submission" date="2020-08" db="EMBL/GenBank/DDBJ databases">
        <title>Multicomponent nature underlies the extraordinary mechanical properties of spider dragline silk.</title>
        <authorList>
            <person name="Kono N."/>
            <person name="Nakamura H."/>
            <person name="Mori M."/>
            <person name="Yoshida Y."/>
            <person name="Ohtoshi R."/>
            <person name="Malay A.D."/>
            <person name="Moran D.A.P."/>
            <person name="Tomita M."/>
            <person name="Numata K."/>
            <person name="Arakawa K."/>
        </authorList>
    </citation>
    <scope>NUCLEOTIDE SEQUENCE</scope>
</reference>
<dbReference type="EMBL" id="BMAV01000650">
    <property type="protein sequence ID" value="GFY38090.1"/>
    <property type="molecule type" value="Genomic_DNA"/>
</dbReference>
<evidence type="ECO:0000313" key="3">
    <source>
        <dbReference type="EMBL" id="GFY38090.1"/>
    </source>
</evidence>
<feature type="compositionally biased region" description="Polar residues" evidence="1">
    <location>
        <begin position="98"/>
        <end position="112"/>
    </location>
</feature>
<sequence length="135" mass="15797">MYFNTILRYAPPSVPLSERGTEFTARHTQRLVQKYEIPRSKTPPYPPQANTIVERVYDLIVPTLKKLTEKNPDKWNLVLHRDATIIQNNSSDEENESAVKNQNPAENLQDDSVANLPSPIRKYFHRNRRPPKRFE</sequence>
<name>A0A8X6WN76_9ARAC</name>
<dbReference type="GO" id="GO:0015074">
    <property type="term" value="P:DNA integration"/>
    <property type="evidence" value="ECO:0007669"/>
    <property type="project" value="InterPro"/>
</dbReference>
<dbReference type="Gene3D" id="3.30.420.10">
    <property type="entry name" value="Ribonuclease H-like superfamily/Ribonuclease H"/>
    <property type="match status" value="1"/>
</dbReference>
<evidence type="ECO:0000256" key="1">
    <source>
        <dbReference type="SAM" id="MobiDB-lite"/>
    </source>
</evidence>
<feature type="domain" description="Integrase catalytic" evidence="2">
    <location>
        <begin position="1"/>
        <end position="112"/>
    </location>
</feature>
<feature type="compositionally biased region" description="Basic residues" evidence="1">
    <location>
        <begin position="122"/>
        <end position="135"/>
    </location>
</feature>
<protein>
    <recommendedName>
        <fullName evidence="2">Integrase catalytic domain-containing protein</fullName>
    </recommendedName>
</protein>
<dbReference type="InterPro" id="IPR001584">
    <property type="entry name" value="Integrase_cat-core"/>
</dbReference>
<comment type="caution">
    <text evidence="3">The sequence shown here is derived from an EMBL/GenBank/DDBJ whole genome shotgun (WGS) entry which is preliminary data.</text>
</comment>
<keyword evidence="4" id="KW-1185">Reference proteome</keyword>
<dbReference type="AlphaFoldDB" id="A0A8X6WN76"/>
<dbReference type="InterPro" id="IPR012337">
    <property type="entry name" value="RNaseH-like_sf"/>
</dbReference>
<evidence type="ECO:0000313" key="4">
    <source>
        <dbReference type="Proteomes" id="UP000886998"/>
    </source>
</evidence>